<gene>
    <name evidence="1" type="ORF">MSEO_32610</name>
</gene>
<proteinExistence type="predicted"/>
<keyword evidence="2" id="KW-1185">Reference proteome</keyword>
<dbReference type="RefSeq" id="WP_232075051.1">
    <property type="nucleotide sequence ID" value="NZ_AP022582.1"/>
</dbReference>
<dbReference type="KEGG" id="mseo:MSEO_32610"/>
<evidence type="ECO:0000313" key="2">
    <source>
        <dbReference type="Proteomes" id="UP000466632"/>
    </source>
</evidence>
<dbReference type="EMBL" id="AP022582">
    <property type="protein sequence ID" value="BBY02762.1"/>
    <property type="molecule type" value="Genomic_DNA"/>
</dbReference>
<dbReference type="AlphaFoldDB" id="A0A7I7P3X4"/>
<protein>
    <submittedName>
        <fullName evidence="1">Uncharacterized protein</fullName>
    </submittedName>
</protein>
<name>A0A7I7P3X4_9MYCO</name>
<sequence length="546" mass="59386">MTIALPESQPNHRFMRYVRPPIKNDDKHLPLYPLRPATRPLRLGIDVTAVPEPPAGTFSTFLGRDELDIQLLVPKCTEVPEAWARVLNDPIVRQIGFTAVEEASRHLDTVQFRVTTETEGEWGWSTAHFFPVYQQLDEQLATPDAEPLTLEQRNRAAAYAAAAAAVDIDAIVTTAPTVGRCDVADNDIVLSVTPDDAVALIGHHLRMTNKPVVQVRRGGLVGGGSWEQTESTATIKNFYDWGVGARMPYFDCLHLIIAPRTGDIHLAAAVNSIRVRLSRATRALDQLLAVLSNPIGGKRGADVVEAAAEAFDRQLLYLAAAFDIYGRRFLLLIDPTRNPKNFRFSLDTGGYVTEHLAREYPADALAEVERLHAYAGVCKVLRNHIHDGILPVDLHPGRGYGSARNIALDLDAMPDLLPGANPKLTQDHYDSLGVWRADPTAVFGAKSTVADLATAAVTLMSAGTGLIEAFTELILRNKLLAAAAPHAILGCVQTPPGATEPEPTSGNCSTGRCSRGQTCDRCSRRMLHGFESVGRGCRGSSYRVFA</sequence>
<evidence type="ECO:0000313" key="1">
    <source>
        <dbReference type="EMBL" id="BBY02762.1"/>
    </source>
</evidence>
<dbReference type="Proteomes" id="UP000466632">
    <property type="component" value="Chromosome"/>
</dbReference>
<accession>A0A7I7P3X4</accession>
<organism evidence="1 2">
    <name type="scientific">Mycobacterium seoulense</name>
    <dbReference type="NCBI Taxonomy" id="386911"/>
    <lineage>
        <taxon>Bacteria</taxon>
        <taxon>Bacillati</taxon>
        <taxon>Actinomycetota</taxon>
        <taxon>Actinomycetes</taxon>
        <taxon>Mycobacteriales</taxon>
        <taxon>Mycobacteriaceae</taxon>
        <taxon>Mycobacterium</taxon>
    </lineage>
</organism>
<reference evidence="1 2" key="1">
    <citation type="journal article" date="2019" name="Emerg. Microbes Infect.">
        <title>Comprehensive subspecies identification of 175 nontuberculous mycobacteria species based on 7547 genomic profiles.</title>
        <authorList>
            <person name="Matsumoto Y."/>
            <person name="Kinjo T."/>
            <person name="Motooka D."/>
            <person name="Nabeya D."/>
            <person name="Jung N."/>
            <person name="Uechi K."/>
            <person name="Horii T."/>
            <person name="Iida T."/>
            <person name="Fujita J."/>
            <person name="Nakamura S."/>
        </authorList>
    </citation>
    <scope>NUCLEOTIDE SEQUENCE [LARGE SCALE GENOMIC DNA]</scope>
    <source>
        <strain evidence="1 2">JCM 16018</strain>
    </source>
</reference>